<protein>
    <submittedName>
        <fullName evidence="2">Uncharacterized protein</fullName>
    </submittedName>
</protein>
<dbReference type="AlphaFoldDB" id="A0A0W0FUX5"/>
<gene>
    <name evidence="2" type="ORF">WG66_7368</name>
</gene>
<evidence type="ECO:0000313" key="3">
    <source>
        <dbReference type="Proteomes" id="UP000054988"/>
    </source>
</evidence>
<dbReference type="Proteomes" id="UP000054988">
    <property type="component" value="Unassembled WGS sequence"/>
</dbReference>
<proteinExistence type="predicted"/>
<accession>A0A0W0FUX5</accession>
<dbReference type="eggNOG" id="ENOG502RCDJ">
    <property type="taxonomic scope" value="Eukaryota"/>
</dbReference>
<sequence length="106" mass="11566">MQNKASIVAFPTLSSSLNQLPGASNLQNLPLHPSMYAQRAAESEAKLQKAFQQKTGFSQNSQSAVYTMPPSSPPNDTLMMKSVSYPPFGTAPQIFIPRLPIQQKSK</sequence>
<comment type="caution">
    <text evidence="2">The sequence shown here is derived from an EMBL/GenBank/DDBJ whole genome shotgun (WGS) entry which is preliminary data.</text>
</comment>
<feature type="region of interest" description="Disordered" evidence="1">
    <location>
        <begin position="47"/>
        <end position="83"/>
    </location>
</feature>
<dbReference type="EMBL" id="LATX01001611">
    <property type="protein sequence ID" value="KTB40086.1"/>
    <property type="molecule type" value="Genomic_DNA"/>
</dbReference>
<evidence type="ECO:0000313" key="2">
    <source>
        <dbReference type="EMBL" id="KTB40086.1"/>
    </source>
</evidence>
<organism evidence="2 3">
    <name type="scientific">Moniliophthora roreri</name>
    <name type="common">Frosty pod rot fungus</name>
    <name type="synonym">Monilia roreri</name>
    <dbReference type="NCBI Taxonomy" id="221103"/>
    <lineage>
        <taxon>Eukaryota</taxon>
        <taxon>Fungi</taxon>
        <taxon>Dikarya</taxon>
        <taxon>Basidiomycota</taxon>
        <taxon>Agaricomycotina</taxon>
        <taxon>Agaricomycetes</taxon>
        <taxon>Agaricomycetidae</taxon>
        <taxon>Agaricales</taxon>
        <taxon>Marasmiineae</taxon>
        <taxon>Marasmiaceae</taxon>
        <taxon>Moniliophthora</taxon>
    </lineage>
</organism>
<feature type="compositionally biased region" description="Polar residues" evidence="1">
    <location>
        <begin position="50"/>
        <end position="65"/>
    </location>
</feature>
<name>A0A0W0FUX5_MONRR</name>
<evidence type="ECO:0000256" key="1">
    <source>
        <dbReference type="SAM" id="MobiDB-lite"/>
    </source>
</evidence>
<reference evidence="2 3" key="1">
    <citation type="submission" date="2015-12" db="EMBL/GenBank/DDBJ databases">
        <title>Draft genome sequence of Moniliophthora roreri, the causal agent of frosty pod rot of cacao.</title>
        <authorList>
            <person name="Aime M.C."/>
            <person name="Diaz-Valderrama J.R."/>
            <person name="Kijpornyongpan T."/>
            <person name="Phillips-Mora W."/>
        </authorList>
    </citation>
    <scope>NUCLEOTIDE SEQUENCE [LARGE SCALE GENOMIC DNA]</scope>
    <source>
        <strain evidence="2 3">MCA 2952</strain>
    </source>
</reference>